<feature type="domain" description="AAR2 C-terminal" evidence="2">
    <location>
        <begin position="112"/>
        <end position="276"/>
    </location>
</feature>
<reference evidence="3" key="1">
    <citation type="journal article" date="2023" name="Genome Biol. Evol.">
        <title>First Whole Genome Sequence and Flow Cytometry Genome Size Data for the Lichen-Forming Fungus Ramalina farinacea (Ascomycota).</title>
        <authorList>
            <person name="Llewellyn T."/>
            <person name="Mian S."/>
            <person name="Hill R."/>
            <person name="Leitch I.J."/>
            <person name="Gaya E."/>
        </authorList>
    </citation>
    <scope>NUCLEOTIDE SEQUENCE</scope>
    <source>
        <strain evidence="3">LIQ254RAFAR</strain>
    </source>
</reference>
<gene>
    <name evidence="3" type="ORF">OHK93_004172</name>
</gene>
<dbReference type="Gene3D" id="1.25.40.550">
    <property type="entry name" value="Aar2, C-terminal domain-like"/>
    <property type="match status" value="1"/>
</dbReference>
<evidence type="ECO:0000256" key="1">
    <source>
        <dbReference type="SAM" id="MobiDB-lite"/>
    </source>
</evidence>
<evidence type="ECO:0000259" key="2">
    <source>
        <dbReference type="Pfam" id="PF05282"/>
    </source>
</evidence>
<proteinExistence type="predicted"/>
<evidence type="ECO:0000313" key="3">
    <source>
        <dbReference type="EMBL" id="MDI1485983.1"/>
    </source>
</evidence>
<dbReference type="Proteomes" id="UP001161017">
    <property type="component" value="Unassembled WGS sequence"/>
</dbReference>
<dbReference type="PANTHER" id="PTHR12689">
    <property type="entry name" value="A1 CISTRON SPLICING FACTOR AAR2-RELATED"/>
    <property type="match status" value="1"/>
</dbReference>
<dbReference type="InterPro" id="IPR033648">
    <property type="entry name" value="AAR2_C"/>
</dbReference>
<protein>
    <recommendedName>
        <fullName evidence="2">AAR2 C-terminal domain-containing protein</fullName>
    </recommendedName>
</protein>
<feature type="compositionally biased region" description="Acidic residues" evidence="1">
    <location>
        <begin position="297"/>
        <end position="307"/>
    </location>
</feature>
<organism evidence="3 4">
    <name type="scientific">Ramalina farinacea</name>
    <dbReference type="NCBI Taxonomy" id="258253"/>
    <lineage>
        <taxon>Eukaryota</taxon>
        <taxon>Fungi</taxon>
        <taxon>Dikarya</taxon>
        <taxon>Ascomycota</taxon>
        <taxon>Pezizomycotina</taxon>
        <taxon>Lecanoromycetes</taxon>
        <taxon>OSLEUM clade</taxon>
        <taxon>Lecanoromycetidae</taxon>
        <taxon>Lecanorales</taxon>
        <taxon>Lecanorineae</taxon>
        <taxon>Ramalinaceae</taxon>
        <taxon>Ramalina</taxon>
    </lineage>
</organism>
<dbReference type="InterPro" id="IPR007946">
    <property type="entry name" value="AAR2"/>
</dbReference>
<dbReference type="AlphaFoldDB" id="A0AA43QG94"/>
<dbReference type="CDD" id="cd13778">
    <property type="entry name" value="Aar2_C"/>
    <property type="match status" value="1"/>
</dbReference>
<accession>A0AA43QG94</accession>
<evidence type="ECO:0000313" key="4">
    <source>
        <dbReference type="Proteomes" id="UP001161017"/>
    </source>
</evidence>
<dbReference type="EMBL" id="JAPUFD010000002">
    <property type="protein sequence ID" value="MDI1485983.1"/>
    <property type="molecule type" value="Genomic_DNA"/>
</dbReference>
<dbReference type="InterPro" id="IPR038514">
    <property type="entry name" value="AAR2_C_sf"/>
</dbReference>
<dbReference type="Pfam" id="PF05282">
    <property type="entry name" value="AAR2"/>
    <property type="match status" value="1"/>
</dbReference>
<comment type="caution">
    <text evidence="3">The sequence shown here is derived from an EMBL/GenBank/DDBJ whole genome shotgun (WGS) entry which is preliminary data.</text>
</comment>
<dbReference type="PANTHER" id="PTHR12689:SF4">
    <property type="entry name" value="PROTEIN AAR2 HOMOLOG"/>
    <property type="match status" value="1"/>
</dbReference>
<feature type="region of interest" description="Disordered" evidence="1">
    <location>
        <begin position="297"/>
        <end position="319"/>
    </location>
</feature>
<name>A0AA43QG94_9LECA</name>
<keyword evidence="4" id="KW-1185">Reference proteome</keyword>
<dbReference type="GO" id="GO:0000244">
    <property type="term" value="P:spliceosomal tri-snRNP complex assembly"/>
    <property type="evidence" value="ECO:0007669"/>
    <property type="project" value="TreeGrafter"/>
</dbReference>
<sequence>MSSLVVREWDAMRGCLTSPNLEEINDFDRKREEYWEKGLSPYRQSADREAPAGGEVWPDLTRHITADLLRHLTHNGAFQVSSASCARQDQDHIPGVSIEEAGFEERELGVLRIDLKKTWRDGAVGRERTEGATDRSWALNEVLLRWQDDHSAWGDVMLGQMEACFIMVLTVANYSCLEEWKRCLGLILTCKTAVTEHPLFFASFLALLRKQMERCEDVDGGLFDMGDDGGSLLKTWLKEFKRTLEQVFSAGEGAEIKAEMDGLESILKDMYGWELNDDFVRKGLLSLEDGEEVEMEVSGMDEEDESGEYAPVIVDMPGP</sequence>